<proteinExistence type="predicted"/>
<name>A0AAV4JLY9_9GAST</name>
<dbReference type="AlphaFoldDB" id="A0AAV4JLY9"/>
<dbReference type="PANTHER" id="PTHR10773">
    <property type="entry name" value="DNA-DIRECTED RNA POLYMERASES I, II, AND III SUBUNIT RPABC2"/>
    <property type="match status" value="1"/>
</dbReference>
<sequence length="176" mass="20178">MQGKHGNQKSIEESVLQGIKDHISSIPIVESQYCRARTERKYLDPFLSVAAMYKLYSNMCDAKGLVKASQDKYRKVFDYDFNLGFHRPKKDQCEVCIAHKNRHGVATAEENQEYVNHINNKVTAREIKDIAKKGCTPIYDYNGMCIRSATDSSVSSREKFIIFLQETIRCVQPDCV</sequence>
<dbReference type="EMBL" id="BMAT01010226">
    <property type="protein sequence ID" value="GFS22718.1"/>
    <property type="molecule type" value="Genomic_DNA"/>
</dbReference>
<evidence type="ECO:0000313" key="2">
    <source>
        <dbReference type="Proteomes" id="UP000762676"/>
    </source>
</evidence>
<keyword evidence="2" id="KW-1185">Reference proteome</keyword>
<organism evidence="1 2">
    <name type="scientific">Elysia marginata</name>
    <dbReference type="NCBI Taxonomy" id="1093978"/>
    <lineage>
        <taxon>Eukaryota</taxon>
        <taxon>Metazoa</taxon>
        <taxon>Spiralia</taxon>
        <taxon>Lophotrochozoa</taxon>
        <taxon>Mollusca</taxon>
        <taxon>Gastropoda</taxon>
        <taxon>Heterobranchia</taxon>
        <taxon>Euthyneura</taxon>
        <taxon>Panpulmonata</taxon>
        <taxon>Sacoglossa</taxon>
        <taxon>Placobranchoidea</taxon>
        <taxon>Plakobranchidae</taxon>
        <taxon>Elysia</taxon>
    </lineage>
</organism>
<evidence type="ECO:0000313" key="1">
    <source>
        <dbReference type="EMBL" id="GFS22718.1"/>
    </source>
</evidence>
<comment type="caution">
    <text evidence="1">The sequence shown here is derived from an EMBL/GenBank/DDBJ whole genome shotgun (WGS) entry which is preliminary data.</text>
</comment>
<dbReference type="Proteomes" id="UP000762676">
    <property type="component" value="Unassembled WGS sequence"/>
</dbReference>
<gene>
    <name evidence="1" type="ORF">ElyMa_005115500</name>
</gene>
<dbReference type="PANTHER" id="PTHR10773:SF19">
    <property type="match status" value="1"/>
</dbReference>
<accession>A0AAV4JLY9</accession>
<reference evidence="1 2" key="1">
    <citation type="journal article" date="2021" name="Elife">
        <title>Chloroplast acquisition without the gene transfer in kleptoplastic sea slugs, Plakobranchus ocellatus.</title>
        <authorList>
            <person name="Maeda T."/>
            <person name="Takahashi S."/>
            <person name="Yoshida T."/>
            <person name="Shimamura S."/>
            <person name="Takaki Y."/>
            <person name="Nagai Y."/>
            <person name="Toyoda A."/>
            <person name="Suzuki Y."/>
            <person name="Arimoto A."/>
            <person name="Ishii H."/>
            <person name="Satoh N."/>
            <person name="Nishiyama T."/>
            <person name="Hasebe M."/>
            <person name="Maruyama T."/>
            <person name="Minagawa J."/>
            <person name="Obokata J."/>
            <person name="Shigenobu S."/>
        </authorList>
    </citation>
    <scope>NUCLEOTIDE SEQUENCE [LARGE SCALE GENOMIC DNA]</scope>
</reference>
<protein>
    <submittedName>
        <fullName evidence="1">Lish domain-containing</fullName>
    </submittedName>
</protein>